<protein>
    <submittedName>
        <fullName evidence="2">Uncharacterized protein</fullName>
    </submittedName>
</protein>
<proteinExistence type="predicted"/>
<reference evidence="2" key="1">
    <citation type="submission" date="2022-11" db="UniProtKB">
        <authorList>
            <consortium name="WormBaseParasite"/>
        </authorList>
    </citation>
    <scope>IDENTIFICATION</scope>
</reference>
<sequence length="50" mass="5796">MSLTEQIPTAVAMQLVGSKKFGNYCVIYDLKDGQEWKRFDLPRPIFTDED</sequence>
<evidence type="ECO:0000313" key="1">
    <source>
        <dbReference type="Proteomes" id="UP000887576"/>
    </source>
</evidence>
<evidence type="ECO:0000313" key="2">
    <source>
        <dbReference type="WBParaSite" id="JU765_v2.g11494.t1"/>
    </source>
</evidence>
<dbReference type="WBParaSite" id="JU765_v2.g11494.t1">
    <property type="protein sequence ID" value="JU765_v2.g11494.t1"/>
    <property type="gene ID" value="JU765_v2.g11494"/>
</dbReference>
<name>A0AC34PZR2_9BILA</name>
<dbReference type="Proteomes" id="UP000887576">
    <property type="component" value="Unplaced"/>
</dbReference>
<organism evidence="1 2">
    <name type="scientific">Panagrolaimus sp. JU765</name>
    <dbReference type="NCBI Taxonomy" id="591449"/>
    <lineage>
        <taxon>Eukaryota</taxon>
        <taxon>Metazoa</taxon>
        <taxon>Ecdysozoa</taxon>
        <taxon>Nematoda</taxon>
        <taxon>Chromadorea</taxon>
        <taxon>Rhabditida</taxon>
        <taxon>Tylenchina</taxon>
        <taxon>Panagrolaimomorpha</taxon>
        <taxon>Panagrolaimoidea</taxon>
        <taxon>Panagrolaimidae</taxon>
        <taxon>Panagrolaimus</taxon>
    </lineage>
</organism>
<accession>A0AC34PZR2</accession>